<name>A0A2I0US75_LIMLA</name>
<keyword evidence="1" id="KW-0472">Membrane</keyword>
<evidence type="ECO:0000256" key="1">
    <source>
        <dbReference type="SAM" id="Phobius"/>
    </source>
</evidence>
<reference evidence="3" key="2">
    <citation type="submission" date="2017-12" db="EMBL/GenBank/DDBJ databases">
        <title>Genome sequence of the Bar-tailed Godwit (Limosa lapponica baueri).</title>
        <authorList>
            <person name="Lima N.C.B."/>
            <person name="Parody-Merino A.M."/>
            <person name="Battley P.F."/>
            <person name="Fidler A.E."/>
            <person name="Prosdocimi F."/>
        </authorList>
    </citation>
    <scope>NUCLEOTIDE SEQUENCE [LARGE SCALE GENOMIC DNA]</scope>
</reference>
<proteinExistence type="predicted"/>
<keyword evidence="1" id="KW-0812">Transmembrane</keyword>
<dbReference type="AlphaFoldDB" id="A0A2I0US75"/>
<feature type="transmembrane region" description="Helical" evidence="1">
    <location>
        <begin position="30"/>
        <end position="52"/>
    </location>
</feature>
<keyword evidence="3" id="KW-1185">Reference proteome</keyword>
<sequence length="67" mass="7913">MNPRRPAAGTEVAVPRRKYERELGYNWLPLIFKGQNMINIYVVLLNSIVFLMKRKTECLFMKNVQIV</sequence>
<accession>A0A2I0US75</accession>
<dbReference type="EMBL" id="KZ505644">
    <property type="protein sequence ID" value="PKU48892.1"/>
    <property type="molecule type" value="Genomic_DNA"/>
</dbReference>
<dbReference type="Proteomes" id="UP000233556">
    <property type="component" value="Unassembled WGS sequence"/>
</dbReference>
<organism evidence="2 3">
    <name type="scientific">Limosa lapponica baueri</name>
    <dbReference type="NCBI Taxonomy" id="1758121"/>
    <lineage>
        <taxon>Eukaryota</taxon>
        <taxon>Metazoa</taxon>
        <taxon>Chordata</taxon>
        <taxon>Craniata</taxon>
        <taxon>Vertebrata</taxon>
        <taxon>Euteleostomi</taxon>
        <taxon>Archelosauria</taxon>
        <taxon>Archosauria</taxon>
        <taxon>Dinosauria</taxon>
        <taxon>Saurischia</taxon>
        <taxon>Theropoda</taxon>
        <taxon>Coelurosauria</taxon>
        <taxon>Aves</taxon>
        <taxon>Neognathae</taxon>
        <taxon>Neoaves</taxon>
        <taxon>Charadriiformes</taxon>
        <taxon>Scolopacidae</taxon>
        <taxon>Limosa</taxon>
    </lineage>
</organism>
<gene>
    <name evidence="2" type="ORF">llap_748</name>
</gene>
<reference evidence="3" key="1">
    <citation type="submission" date="2017-11" db="EMBL/GenBank/DDBJ databases">
        <authorList>
            <person name="Lima N.C."/>
            <person name="Parody-Merino A.M."/>
            <person name="Battley P.F."/>
            <person name="Fidler A.E."/>
            <person name="Prosdocimi F."/>
        </authorList>
    </citation>
    <scope>NUCLEOTIDE SEQUENCE [LARGE SCALE GENOMIC DNA]</scope>
</reference>
<protein>
    <submittedName>
        <fullName evidence="2">Uncharacterized protein</fullName>
    </submittedName>
</protein>
<evidence type="ECO:0000313" key="3">
    <source>
        <dbReference type="Proteomes" id="UP000233556"/>
    </source>
</evidence>
<evidence type="ECO:0000313" key="2">
    <source>
        <dbReference type="EMBL" id="PKU48892.1"/>
    </source>
</evidence>
<keyword evidence="1" id="KW-1133">Transmembrane helix</keyword>